<accession>A0ABW4YMC8</accession>
<comment type="similarity">
    <text evidence="2 12">Belongs to the type III secretion exporter family.</text>
</comment>
<dbReference type="Pfam" id="PF01312">
    <property type="entry name" value="Bac_export_2"/>
    <property type="match status" value="1"/>
</dbReference>
<keyword evidence="13" id="KW-0282">Flagellum</keyword>
<dbReference type="Gene3D" id="3.40.1690.10">
    <property type="entry name" value="secretion proteins EscU"/>
    <property type="match status" value="1"/>
</dbReference>
<evidence type="ECO:0000256" key="10">
    <source>
        <dbReference type="ARBA" id="ARBA00023136"/>
    </source>
</evidence>
<evidence type="ECO:0000256" key="3">
    <source>
        <dbReference type="ARBA" id="ARBA00021622"/>
    </source>
</evidence>
<evidence type="ECO:0000313" key="13">
    <source>
        <dbReference type="EMBL" id="MFD2116814.1"/>
    </source>
</evidence>
<evidence type="ECO:0000256" key="11">
    <source>
        <dbReference type="ARBA" id="ARBA00023225"/>
    </source>
</evidence>
<keyword evidence="8 12" id="KW-0653">Protein transport</keyword>
<organism evidence="13 14">
    <name type="scientific">Paenibacillus yanchengensis</name>
    <dbReference type="NCBI Taxonomy" id="2035833"/>
    <lineage>
        <taxon>Bacteria</taxon>
        <taxon>Bacillati</taxon>
        <taxon>Bacillota</taxon>
        <taxon>Bacilli</taxon>
        <taxon>Bacillales</taxon>
        <taxon>Paenibacillaceae</taxon>
        <taxon>Paenibacillus</taxon>
    </lineage>
</organism>
<feature type="transmembrane region" description="Helical" evidence="12">
    <location>
        <begin position="149"/>
        <end position="175"/>
    </location>
</feature>
<dbReference type="RefSeq" id="WP_377773370.1">
    <property type="nucleotide sequence ID" value="NZ_JBHUHO010000032.1"/>
</dbReference>
<evidence type="ECO:0000256" key="1">
    <source>
        <dbReference type="ARBA" id="ARBA00004651"/>
    </source>
</evidence>
<name>A0ABW4YMC8_9BACL</name>
<feature type="transmembrane region" description="Helical" evidence="12">
    <location>
        <begin position="44"/>
        <end position="64"/>
    </location>
</feature>
<evidence type="ECO:0000256" key="5">
    <source>
        <dbReference type="ARBA" id="ARBA00022475"/>
    </source>
</evidence>
<evidence type="ECO:0000256" key="8">
    <source>
        <dbReference type="ARBA" id="ARBA00022927"/>
    </source>
</evidence>
<feature type="transmembrane region" description="Helical" evidence="12">
    <location>
        <begin position="204"/>
        <end position="222"/>
    </location>
</feature>
<protein>
    <recommendedName>
        <fullName evidence="3 12">Flagellar biosynthetic protein FlhB</fullName>
    </recommendedName>
</protein>
<dbReference type="Proteomes" id="UP001597362">
    <property type="component" value="Unassembled WGS sequence"/>
</dbReference>
<keyword evidence="11 12" id="KW-1006">Bacterial flagellum protein export</keyword>
<keyword evidence="14" id="KW-1185">Reference proteome</keyword>
<evidence type="ECO:0000256" key="2">
    <source>
        <dbReference type="ARBA" id="ARBA00010690"/>
    </source>
</evidence>
<feature type="transmembrane region" description="Helical" evidence="12">
    <location>
        <begin position="100"/>
        <end position="128"/>
    </location>
</feature>
<keyword evidence="7 12" id="KW-1005">Bacterial flagellum biogenesis</keyword>
<evidence type="ECO:0000256" key="9">
    <source>
        <dbReference type="ARBA" id="ARBA00022989"/>
    </source>
</evidence>
<comment type="function">
    <text evidence="12">Required for formation of the rod structure in the basal body of the flagellar apparatus. Together with FliI and FliH, may constitute the export apparatus of flagellin.</text>
</comment>
<proteinExistence type="inferred from homology"/>
<evidence type="ECO:0000313" key="14">
    <source>
        <dbReference type="Proteomes" id="UP001597362"/>
    </source>
</evidence>
<comment type="subcellular location">
    <subcellularLocation>
        <location evidence="1">Cell membrane</location>
        <topology evidence="1">Multi-pass membrane protein</topology>
    </subcellularLocation>
</comment>
<dbReference type="PRINTS" id="PR00950">
    <property type="entry name" value="TYPE3IMSPROT"/>
</dbReference>
<keyword evidence="10 12" id="KW-0472">Membrane</keyword>
<keyword evidence="13" id="KW-0969">Cilium</keyword>
<keyword evidence="4 12" id="KW-0813">Transport</keyword>
<comment type="caution">
    <text evidence="13">The sequence shown here is derived from an EMBL/GenBank/DDBJ whole genome shotgun (WGS) entry which is preliminary data.</text>
</comment>
<dbReference type="NCBIfam" id="TIGR00328">
    <property type="entry name" value="flhB"/>
    <property type="match status" value="1"/>
</dbReference>
<dbReference type="PANTHER" id="PTHR30531:SF12">
    <property type="entry name" value="FLAGELLAR BIOSYNTHETIC PROTEIN FLHB"/>
    <property type="match status" value="1"/>
</dbReference>
<dbReference type="InterPro" id="IPR006136">
    <property type="entry name" value="FlhB"/>
</dbReference>
<reference evidence="14" key="1">
    <citation type="journal article" date="2019" name="Int. J. Syst. Evol. Microbiol.">
        <title>The Global Catalogue of Microorganisms (GCM) 10K type strain sequencing project: providing services to taxonomists for standard genome sequencing and annotation.</title>
        <authorList>
            <consortium name="The Broad Institute Genomics Platform"/>
            <consortium name="The Broad Institute Genome Sequencing Center for Infectious Disease"/>
            <person name="Wu L."/>
            <person name="Ma J."/>
        </authorList>
    </citation>
    <scope>NUCLEOTIDE SEQUENCE [LARGE SCALE GENOMIC DNA]</scope>
    <source>
        <strain evidence="14">GH52</strain>
    </source>
</reference>
<keyword evidence="13" id="KW-0966">Cell projection</keyword>
<keyword evidence="9 12" id="KW-1133">Transmembrane helix</keyword>
<evidence type="ECO:0000256" key="4">
    <source>
        <dbReference type="ARBA" id="ARBA00022448"/>
    </source>
</evidence>
<dbReference type="EMBL" id="JBHUHO010000032">
    <property type="protein sequence ID" value="MFD2116814.1"/>
    <property type="molecule type" value="Genomic_DNA"/>
</dbReference>
<gene>
    <name evidence="12 13" type="primary">flhB</name>
    <name evidence="13" type="ORF">ACFSJH_13890</name>
</gene>
<sequence>MQHQSSTALPMNLQLFSQEKTEKATPKKRSDSRKKGQVAKSADLPGALILLMTFAAFLMLGSYFKQNILQLFSSFFQDWLLMEVTADNVLPLFTSIATKIAVLLLPIFAIVIVIGLVGNVAQFGFLLTGEPLKPQLKKLNPIEGFKKIFSVRSLVEFLKSVFKVSIIAIIVYTTITREWDHILSLSSQPIEHIFNYTAQVTFNLGIQIGAILIVLAFADYMYQRYEHQKSIKMSKQDIKDEFKKTEGDPIIKGRIRERQRKMAVQRMMQEVPTADVIITNPTHYAIALKYDASSMEAPTIVAKGVDHLALKIREIAKEHGVITMENKPLARALYEQAEIGEQIPGDLFQAVAEVLAYVYKLKNIRSSRG</sequence>
<dbReference type="PANTHER" id="PTHR30531">
    <property type="entry name" value="FLAGELLAR BIOSYNTHETIC PROTEIN FLHB"/>
    <property type="match status" value="1"/>
</dbReference>
<keyword evidence="6 12" id="KW-0812">Transmembrane</keyword>
<evidence type="ECO:0000256" key="6">
    <source>
        <dbReference type="ARBA" id="ARBA00022692"/>
    </source>
</evidence>
<dbReference type="InterPro" id="IPR006135">
    <property type="entry name" value="T3SS_substrate_exporter"/>
</dbReference>
<dbReference type="Gene3D" id="6.10.250.2080">
    <property type="match status" value="1"/>
</dbReference>
<dbReference type="SUPFAM" id="SSF160544">
    <property type="entry name" value="EscU C-terminal domain-like"/>
    <property type="match status" value="1"/>
</dbReference>
<evidence type="ECO:0000256" key="7">
    <source>
        <dbReference type="ARBA" id="ARBA00022795"/>
    </source>
</evidence>
<evidence type="ECO:0000256" key="12">
    <source>
        <dbReference type="RuleBase" id="RU364091"/>
    </source>
</evidence>
<dbReference type="InterPro" id="IPR029025">
    <property type="entry name" value="T3SS_substrate_exporter_C"/>
</dbReference>
<keyword evidence="5 12" id="KW-1003">Cell membrane</keyword>